<sequence length="743" mass="73283">MSGITLSSSVRQNLLSLQSTADLLATTQSRLSTGKKVNTALDNPTNFFTASSLDARSSDINNLLDGIGNGVQILQAANTGITSLQKLVDSAKSIANQALQTVAGYSSKSSVTTTIAGATADDLRGTSTYSNGSAQSLGLQDGQATPGVISGATLLGGTAGTNKGAAVAAIATDGAATLLSALGANKPVAGNTLTVNGHTITFANGDAPAATTLPAGSGVNNQLVTDGKGNSTVYLNSGKLQDVMNAIDVASGVKSASIVGGGATLTTNTGATAASVGAGADANKLIFSTSTGSDLSISGNNTLLSAFGLNSGATGVGSFAADRTAATSAGTSVSRAGMVQAGSTLTVNGKTITFADAALPADADYGSGKVTGKNVITDGSGNSTVYLQGGTMDDVLTAIDIASGAQVAPVSNGAATLAVAAGSEASKVLSGGQLQISSGLAGDLKISGTGNALSALGLAGAQGTGTSFNVARTASAGGISGKTLSFESFSGGTAVNITIGDGTNGTVKSLSDLNTALKANNMQASIDTTGKLTISAANDYASSTLGSTLSGGKIGGTAASFFSTPTDPVADLVAQTTRSNLVKQYNDVMDQIKTTAQDASFNGVNLLNGDELKLVFNETGKSTLNIKGVTFDPNGLGLSSLQSGTDFIDNAATNKTLATLTTAATTLRSQASALGSNLSIVQTRQDFSKSLINVLQTGSSNLTLADTNEEAANSQALSTRQSIAVSALSLANTSQQSVLQLLR</sequence>
<feature type="domain" description="Flagellin C-terminal" evidence="5">
    <location>
        <begin position="659"/>
        <end position="742"/>
    </location>
</feature>
<dbReference type="GO" id="GO:0009288">
    <property type="term" value="C:bacterial-type flagellum"/>
    <property type="evidence" value="ECO:0007669"/>
    <property type="project" value="UniProtKB-SubCell"/>
</dbReference>
<evidence type="ECO:0000313" key="8">
    <source>
        <dbReference type="Proteomes" id="UP000542353"/>
    </source>
</evidence>
<name>A0A7W7Z3V4_9BRAD</name>
<comment type="function">
    <text evidence="3">Flagellin is the subunit protein which polymerizes to form the filaments of bacterial flagella.</text>
</comment>
<keyword evidence="3" id="KW-0964">Secreted</keyword>
<dbReference type="Proteomes" id="UP000542353">
    <property type="component" value="Unassembled WGS sequence"/>
</dbReference>
<dbReference type="GO" id="GO:0005576">
    <property type="term" value="C:extracellular region"/>
    <property type="evidence" value="ECO:0007669"/>
    <property type="project" value="UniProtKB-SubCell"/>
</dbReference>
<evidence type="ECO:0000256" key="2">
    <source>
        <dbReference type="ARBA" id="ARBA00023143"/>
    </source>
</evidence>
<dbReference type="RefSeq" id="WP_184257477.1">
    <property type="nucleotide sequence ID" value="NZ_JACHIH010000012.1"/>
</dbReference>
<dbReference type="Pfam" id="PF07482">
    <property type="entry name" value="DUF1522"/>
    <property type="match status" value="2"/>
</dbReference>
<keyword evidence="8" id="KW-1185">Reference proteome</keyword>
<dbReference type="InterPro" id="IPR001029">
    <property type="entry name" value="Flagellin_N"/>
</dbReference>
<dbReference type="GO" id="GO:0005198">
    <property type="term" value="F:structural molecule activity"/>
    <property type="evidence" value="ECO:0007669"/>
    <property type="project" value="UniProtKB-UniRule"/>
</dbReference>
<evidence type="ECO:0000259" key="6">
    <source>
        <dbReference type="Pfam" id="PF07482"/>
    </source>
</evidence>
<dbReference type="Gene3D" id="1.20.1330.10">
    <property type="entry name" value="f41 fragment of flagellin, N-terminal domain"/>
    <property type="match status" value="1"/>
</dbReference>
<comment type="similarity">
    <text evidence="1 3">Belongs to the bacterial flagellin family.</text>
</comment>
<dbReference type="Pfam" id="PF00669">
    <property type="entry name" value="Flagellin_N"/>
    <property type="match status" value="1"/>
</dbReference>
<evidence type="ECO:0000313" key="7">
    <source>
        <dbReference type="EMBL" id="MBB5047545.1"/>
    </source>
</evidence>
<dbReference type="SUPFAM" id="SSF64518">
    <property type="entry name" value="Phase 1 flagellin"/>
    <property type="match status" value="1"/>
</dbReference>
<reference evidence="7 8" key="1">
    <citation type="submission" date="2020-08" db="EMBL/GenBank/DDBJ databases">
        <title>Genomic Encyclopedia of Type Strains, Phase IV (KMG-IV): sequencing the most valuable type-strain genomes for metagenomic binning, comparative biology and taxonomic classification.</title>
        <authorList>
            <person name="Goeker M."/>
        </authorList>
    </citation>
    <scope>NUCLEOTIDE SEQUENCE [LARGE SCALE GENOMIC DNA]</scope>
    <source>
        <strain evidence="7 8">DSM 12706</strain>
    </source>
</reference>
<accession>A0A7W7Z3V4</accession>
<dbReference type="AlphaFoldDB" id="A0A7W7Z3V4"/>
<dbReference type="InterPro" id="IPR011087">
    <property type="entry name" value="DUF1522"/>
</dbReference>
<protein>
    <recommendedName>
        <fullName evidence="3">Flagellin</fullName>
    </recommendedName>
</protein>
<comment type="subcellular location">
    <subcellularLocation>
        <location evidence="3">Secreted</location>
    </subcellularLocation>
    <subcellularLocation>
        <location evidence="3">Bacterial flagellum</location>
    </subcellularLocation>
</comment>
<organism evidence="7 8">
    <name type="scientific">Rhodopseudomonas rhenobacensis</name>
    <dbReference type="NCBI Taxonomy" id="87461"/>
    <lineage>
        <taxon>Bacteria</taxon>
        <taxon>Pseudomonadati</taxon>
        <taxon>Pseudomonadota</taxon>
        <taxon>Alphaproteobacteria</taxon>
        <taxon>Hyphomicrobiales</taxon>
        <taxon>Nitrobacteraceae</taxon>
        <taxon>Rhodopseudomonas</taxon>
    </lineage>
</organism>
<feature type="domain" description="DUF1522" evidence="6">
    <location>
        <begin position="192"/>
        <end position="301"/>
    </location>
</feature>
<proteinExistence type="inferred from homology"/>
<feature type="domain" description="Flagellin N-terminal" evidence="4">
    <location>
        <begin position="13"/>
        <end position="117"/>
    </location>
</feature>
<feature type="domain" description="DUF1522" evidence="6">
    <location>
        <begin position="343"/>
        <end position="452"/>
    </location>
</feature>
<keyword evidence="2 3" id="KW-0975">Bacterial flagellum</keyword>
<evidence type="ECO:0000259" key="4">
    <source>
        <dbReference type="Pfam" id="PF00669"/>
    </source>
</evidence>
<dbReference type="InterPro" id="IPR046358">
    <property type="entry name" value="Flagellin_C"/>
</dbReference>
<evidence type="ECO:0000256" key="1">
    <source>
        <dbReference type="ARBA" id="ARBA00005709"/>
    </source>
</evidence>
<gene>
    <name evidence="7" type="ORF">HNR60_002302</name>
</gene>
<dbReference type="EMBL" id="JACHIH010000012">
    <property type="protein sequence ID" value="MBB5047545.1"/>
    <property type="molecule type" value="Genomic_DNA"/>
</dbReference>
<evidence type="ECO:0000259" key="5">
    <source>
        <dbReference type="Pfam" id="PF00700"/>
    </source>
</evidence>
<dbReference type="Pfam" id="PF00700">
    <property type="entry name" value="Flagellin_C"/>
    <property type="match status" value="1"/>
</dbReference>
<comment type="caution">
    <text evidence="7">The sequence shown here is derived from an EMBL/GenBank/DDBJ whole genome shotgun (WGS) entry which is preliminary data.</text>
</comment>
<evidence type="ECO:0000256" key="3">
    <source>
        <dbReference type="RuleBase" id="RU362073"/>
    </source>
</evidence>
<dbReference type="NCBIfam" id="NF009330">
    <property type="entry name" value="PRK12688.1"/>
    <property type="match status" value="1"/>
</dbReference>